<dbReference type="Proteomes" id="UP000319103">
    <property type="component" value="Unassembled WGS sequence"/>
</dbReference>
<name>A0A540W278_9ACTN</name>
<protein>
    <submittedName>
        <fullName evidence="3">Uncharacterized protein</fullName>
    </submittedName>
</protein>
<organism evidence="3 4">
    <name type="scientific">Kitasatospora acidiphila</name>
    <dbReference type="NCBI Taxonomy" id="2567942"/>
    <lineage>
        <taxon>Bacteria</taxon>
        <taxon>Bacillati</taxon>
        <taxon>Actinomycetota</taxon>
        <taxon>Actinomycetes</taxon>
        <taxon>Kitasatosporales</taxon>
        <taxon>Streptomycetaceae</taxon>
        <taxon>Kitasatospora</taxon>
    </lineage>
</organism>
<sequence length="294" mass="29626">MNDEFSSALSEELSGLSEPPIGDLVGQAARRGRRIRRFRAAGATVAVAAVATVAALLTGSLGGPGHSDAQQVGVAAAPSSGAPSSARPSASTTPSNSAPPTAAPSASSPTSPPSSSASASGSGGSLVQTTTASLLAAVVKALPAGMTTDHYQADPPQPPVTLDPSVFLYLHSGGETGRIGVSPFKADTVPACQVPDGEHDVTIRCYTDPAGDQVQVLTNTGNCIQHNTVIVYRRDGIGVGIDLSSCFKNSPDGSAALVLSQDQAIALATNPLIDVKMPESFVQTANATYPNLPQ</sequence>
<evidence type="ECO:0000313" key="4">
    <source>
        <dbReference type="Proteomes" id="UP000319103"/>
    </source>
</evidence>
<dbReference type="OrthoDB" id="3361298at2"/>
<gene>
    <name evidence="3" type="ORF">E6W39_13775</name>
</gene>
<proteinExistence type="predicted"/>
<feature type="region of interest" description="Disordered" evidence="1">
    <location>
        <begin position="1"/>
        <end position="26"/>
    </location>
</feature>
<dbReference type="RefSeq" id="WP_141633802.1">
    <property type="nucleotide sequence ID" value="NZ_VIGB01000003.1"/>
</dbReference>
<feature type="transmembrane region" description="Helical" evidence="2">
    <location>
        <begin position="40"/>
        <end position="61"/>
    </location>
</feature>
<feature type="compositionally biased region" description="Low complexity" evidence="1">
    <location>
        <begin position="75"/>
        <end position="120"/>
    </location>
</feature>
<dbReference type="EMBL" id="VIGB01000003">
    <property type="protein sequence ID" value="TQF03126.1"/>
    <property type="molecule type" value="Genomic_DNA"/>
</dbReference>
<keyword evidence="2" id="KW-1133">Transmembrane helix</keyword>
<dbReference type="AlphaFoldDB" id="A0A540W278"/>
<accession>A0A540W278</accession>
<evidence type="ECO:0000313" key="3">
    <source>
        <dbReference type="EMBL" id="TQF03126.1"/>
    </source>
</evidence>
<comment type="caution">
    <text evidence="3">The sequence shown here is derived from an EMBL/GenBank/DDBJ whole genome shotgun (WGS) entry which is preliminary data.</text>
</comment>
<keyword evidence="2" id="KW-0472">Membrane</keyword>
<keyword evidence="4" id="KW-1185">Reference proteome</keyword>
<feature type="compositionally biased region" description="Low complexity" evidence="1">
    <location>
        <begin position="1"/>
        <end position="18"/>
    </location>
</feature>
<feature type="region of interest" description="Disordered" evidence="1">
    <location>
        <begin position="63"/>
        <end position="125"/>
    </location>
</feature>
<evidence type="ECO:0000256" key="2">
    <source>
        <dbReference type="SAM" id="Phobius"/>
    </source>
</evidence>
<reference evidence="3 4" key="1">
    <citation type="submission" date="2019-06" db="EMBL/GenBank/DDBJ databases">
        <title>Description of Kitasatospora acidophila sp. nov. isolated from pine grove soil, and reclassification of Streptomyces novaecaesareae to Kitasatospora novaeceasareae comb. nov.</title>
        <authorList>
            <person name="Kim M.J."/>
        </authorList>
    </citation>
    <scope>NUCLEOTIDE SEQUENCE [LARGE SCALE GENOMIC DNA]</scope>
    <source>
        <strain evidence="3 4">MMS16-CNU292</strain>
    </source>
</reference>
<evidence type="ECO:0000256" key="1">
    <source>
        <dbReference type="SAM" id="MobiDB-lite"/>
    </source>
</evidence>
<keyword evidence="2" id="KW-0812">Transmembrane</keyword>